<dbReference type="EMBL" id="WNDP01000224">
    <property type="protein sequence ID" value="KAF1015253.1"/>
    <property type="molecule type" value="Genomic_DNA"/>
</dbReference>
<evidence type="ECO:0000313" key="1">
    <source>
        <dbReference type="EMBL" id="KAF1015253.1"/>
    </source>
</evidence>
<name>A0A833PAZ5_ACIBZ</name>
<dbReference type="AlphaFoldDB" id="A0A833PAZ5"/>
<organism evidence="1 2">
    <name type="scientific">Acinetobacter bereziniae</name>
    <name type="common">Acinetobacter genomosp. 10</name>
    <dbReference type="NCBI Taxonomy" id="106648"/>
    <lineage>
        <taxon>Bacteria</taxon>
        <taxon>Pseudomonadati</taxon>
        <taxon>Pseudomonadota</taxon>
        <taxon>Gammaproteobacteria</taxon>
        <taxon>Moraxellales</taxon>
        <taxon>Moraxellaceae</taxon>
        <taxon>Acinetobacter</taxon>
    </lineage>
</organism>
<comment type="caution">
    <text evidence="1">The sequence shown here is derived from an EMBL/GenBank/DDBJ whole genome shotgun (WGS) entry which is preliminary data.</text>
</comment>
<accession>A0A833PAZ5</accession>
<reference evidence="2" key="1">
    <citation type="journal article" date="2020" name="MBio">
        <title>Horizontal gene transfer to a defensive symbiont with a reduced genome amongst a multipartite beetle microbiome.</title>
        <authorList>
            <person name="Waterworth S.C."/>
            <person name="Florez L.V."/>
            <person name="Rees E.R."/>
            <person name="Hertweck C."/>
            <person name="Kaltenpoth M."/>
            <person name="Kwan J.C."/>
        </authorList>
    </citation>
    <scope>NUCLEOTIDE SEQUENCE [LARGE SCALE GENOMIC DNA]</scope>
</reference>
<dbReference type="Proteomes" id="UP000490535">
    <property type="component" value="Unassembled WGS sequence"/>
</dbReference>
<proteinExistence type="predicted"/>
<protein>
    <submittedName>
        <fullName evidence="1">Uncharacterized protein</fullName>
    </submittedName>
</protein>
<evidence type="ECO:0000313" key="2">
    <source>
        <dbReference type="Proteomes" id="UP000490535"/>
    </source>
</evidence>
<sequence>MSVLLMPTQKAIKKPIGKLPQTLKMDGYMVQVCALDSKLSWSN</sequence>
<gene>
    <name evidence="1" type="ORF">GAK29_04627</name>
</gene>